<dbReference type="RefSeq" id="WP_034738055.1">
    <property type="nucleotide sequence ID" value="NZ_CP033930.1"/>
</dbReference>
<sequence>MRKQEFINLISEHIENYGYHLTIVAGNSPLPRYCYSIGLLEKFGFEIAFVGGVLYRSDEIKDIIDKIIEQIKLDHSLSNFNLGILGNFKLQLIDKSWSKVMFDGIYDFYKSSNIKAYQIMPDEKHKTLEVPNMSLKFESKKQPIWQWLTENWSYPIKQDSIVFTDIDALFGKKILEIMRWEEQEWEMFTSDGTEIPTDQKRAVSFGTILGIDNTIMPAMNLKLEKGLWRNEDKQEWNDWG</sequence>
<evidence type="ECO:0000313" key="2">
    <source>
        <dbReference type="Proteomes" id="UP000269015"/>
    </source>
</evidence>
<evidence type="ECO:0000313" key="1">
    <source>
        <dbReference type="EMBL" id="AZB16739.1"/>
    </source>
</evidence>
<protein>
    <submittedName>
        <fullName evidence="1">DUF4262 domain-containing protein</fullName>
    </submittedName>
</protein>
<reference evidence="1 2" key="1">
    <citation type="submission" date="2018-11" db="EMBL/GenBank/DDBJ databases">
        <title>Proposal to divide the Flavobacteriaceae and reorganize its genera based on Amino Acid Identity values calculated from whole genome sequences.</title>
        <authorList>
            <person name="Nicholson A.C."/>
            <person name="Gulvik C.A."/>
            <person name="Whitney A.M."/>
            <person name="Humrighouse B.W."/>
            <person name="Bell M."/>
            <person name="Holmes B."/>
            <person name="Steigerwalt A.G."/>
            <person name="Villarma A."/>
            <person name="Sheth M."/>
            <person name="Batra D."/>
            <person name="Pryor J."/>
            <person name="Bernardet J.-F."/>
            <person name="Hugo C."/>
            <person name="Kampfer P."/>
            <person name="Newman J."/>
            <person name="McQuiston J.R."/>
        </authorList>
    </citation>
    <scope>NUCLEOTIDE SEQUENCE [LARGE SCALE GENOMIC DNA]</scope>
    <source>
        <strain evidence="1 2">H5559</strain>
    </source>
</reference>
<gene>
    <name evidence="1" type="ORF">EG352_02605</name>
</gene>
<organism evidence="1 2">
    <name type="scientific">Chryseobacterium indologenes</name>
    <name type="common">Flavobacterium indologenes</name>
    <dbReference type="NCBI Taxonomy" id="253"/>
    <lineage>
        <taxon>Bacteria</taxon>
        <taxon>Pseudomonadati</taxon>
        <taxon>Bacteroidota</taxon>
        <taxon>Flavobacteriia</taxon>
        <taxon>Flavobacteriales</taxon>
        <taxon>Weeksellaceae</taxon>
        <taxon>Chryseobacterium group</taxon>
        <taxon>Chryseobacterium</taxon>
    </lineage>
</organism>
<name>A0A5R9PUW5_CHRID</name>
<dbReference type="InterPro" id="IPR025358">
    <property type="entry name" value="DUF4262"/>
</dbReference>
<dbReference type="OrthoDB" id="748646at2"/>
<dbReference type="AlphaFoldDB" id="A0A5R9PUW5"/>
<dbReference type="Pfam" id="PF14081">
    <property type="entry name" value="DUF4262"/>
    <property type="match status" value="1"/>
</dbReference>
<dbReference type="Proteomes" id="UP000269015">
    <property type="component" value="Chromosome"/>
</dbReference>
<proteinExistence type="predicted"/>
<dbReference type="GeneID" id="56897634"/>
<accession>A0A5R9PUW5</accession>
<dbReference type="EMBL" id="CP033930">
    <property type="protein sequence ID" value="AZB16739.1"/>
    <property type="molecule type" value="Genomic_DNA"/>
</dbReference>